<dbReference type="OrthoDB" id="5454333at2"/>
<keyword evidence="4" id="KW-1185">Reference proteome</keyword>
<dbReference type="AlphaFoldDB" id="C4XNH5"/>
<dbReference type="KEGG" id="dma:DMR_14590"/>
<dbReference type="HOGENOM" id="CLU_1438962_0_0_7"/>
<organism evidence="3 4">
    <name type="scientific">Solidesulfovibrio magneticus (strain ATCC 700980 / DSM 13731 / RS-1)</name>
    <name type="common">Desulfovibrio magneticus</name>
    <dbReference type="NCBI Taxonomy" id="573370"/>
    <lineage>
        <taxon>Bacteria</taxon>
        <taxon>Pseudomonadati</taxon>
        <taxon>Thermodesulfobacteriota</taxon>
        <taxon>Desulfovibrionia</taxon>
        <taxon>Desulfovibrionales</taxon>
        <taxon>Desulfovibrionaceae</taxon>
        <taxon>Solidesulfovibrio</taxon>
    </lineage>
</organism>
<evidence type="ECO:0000256" key="2">
    <source>
        <dbReference type="ARBA" id="ARBA00023125"/>
    </source>
</evidence>
<dbReference type="GO" id="GO:0003677">
    <property type="term" value="F:DNA binding"/>
    <property type="evidence" value="ECO:0007669"/>
    <property type="project" value="UniProtKB-KW"/>
</dbReference>
<evidence type="ECO:0000313" key="3">
    <source>
        <dbReference type="EMBL" id="BAH74950.1"/>
    </source>
</evidence>
<keyword evidence="2" id="KW-0238">DNA-binding</keyword>
<dbReference type="CDD" id="cd16961">
    <property type="entry name" value="RMtype1_S_TRD-CR_like"/>
    <property type="match status" value="1"/>
</dbReference>
<evidence type="ECO:0000256" key="1">
    <source>
        <dbReference type="ARBA" id="ARBA00022747"/>
    </source>
</evidence>
<sequence length="188" mass="21242">METKLGEVADVIRCQLPRTRTGGKDGWILCREVTQADFEPISGIVSGGSGDIWVELDPSGKQKKYLIRNNDVLFSFRGTGETLGQAGLYIGQNEERVVCGQSLCIIRPKAIDGLWLYYFMRRRAARESLLAKSCGNRLMTINLNDLRDVLVEMSSDEEVDKIHAKHKRISSIYTEIQELSAEMIRLME</sequence>
<name>C4XNH5_SOLM1</name>
<gene>
    <name evidence="3" type="ordered locus">DMR_14590</name>
</gene>
<dbReference type="GO" id="GO:0009307">
    <property type="term" value="P:DNA restriction-modification system"/>
    <property type="evidence" value="ECO:0007669"/>
    <property type="project" value="UniProtKB-KW"/>
</dbReference>
<dbReference type="EMBL" id="AP010904">
    <property type="protein sequence ID" value="BAH74950.1"/>
    <property type="molecule type" value="Genomic_DNA"/>
</dbReference>
<proteinExistence type="predicted"/>
<dbReference type="SUPFAM" id="SSF116734">
    <property type="entry name" value="DNA methylase specificity domain"/>
    <property type="match status" value="1"/>
</dbReference>
<dbReference type="RefSeq" id="WP_015860160.1">
    <property type="nucleotide sequence ID" value="NC_012796.1"/>
</dbReference>
<dbReference type="Proteomes" id="UP000009071">
    <property type="component" value="Chromosome"/>
</dbReference>
<accession>C4XNH5</accession>
<dbReference type="InterPro" id="IPR044946">
    <property type="entry name" value="Restrct_endonuc_typeI_TRD_sf"/>
</dbReference>
<keyword evidence="1" id="KW-0680">Restriction system</keyword>
<evidence type="ECO:0000313" key="4">
    <source>
        <dbReference type="Proteomes" id="UP000009071"/>
    </source>
</evidence>
<protein>
    <submittedName>
        <fullName evidence="3">Uncharacterized protein</fullName>
    </submittedName>
</protein>
<dbReference type="Gene3D" id="3.90.220.20">
    <property type="entry name" value="DNA methylase specificity domains"/>
    <property type="match status" value="1"/>
</dbReference>
<reference evidence="3 4" key="1">
    <citation type="journal article" date="2009" name="Genome Res.">
        <title>Whole genome sequence of Desulfovibrio magneticus strain RS-1 revealed common gene clusters in magnetotactic bacteria.</title>
        <authorList>
            <person name="Nakazawa H."/>
            <person name="Arakaki A."/>
            <person name="Narita-Yamada S."/>
            <person name="Yashiro I."/>
            <person name="Jinno K."/>
            <person name="Aoki N."/>
            <person name="Tsuruyama A."/>
            <person name="Okamura Y."/>
            <person name="Tanikawa S."/>
            <person name="Fujita N."/>
            <person name="Takeyama H."/>
            <person name="Matsunaga T."/>
        </authorList>
    </citation>
    <scope>NUCLEOTIDE SEQUENCE [LARGE SCALE GENOMIC DNA]</scope>
    <source>
        <strain evidence="4">ATCC 700980 / DSM 13731 / RS-1</strain>
    </source>
</reference>